<accession>A0A512IS57</accession>
<sequence>MTPAPTRAETAALREVLAVLIEASRLAGKLPQEAADMLIAGPLASVLAERNAALAERDEARRALERDRSTVAVTVNKMRESLRGRAWLLEGGRGPYEWDDDRFREEFSQALDEIAAPLDVLRGIARDWSNCPTDQAEIDLARADRAETEPAALKARIAALEAALDQAEACMSIVQPRSHTAEYLRTLNFIRTALAEGTAHADAS</sequence>
<proteinExistence type="predicted"/>
<protein>
    <submittedName>
        <fullName evidence="1">Uncharacterized protein</fullName>
    </submittedName>
</protein>
<reference evidence="1 2" key="1">
    <citation type="submission" date="2019-07" db="EMBL/GenBank/DDBJ databases">
        <title>Whole genome shotgun sequence of Methylobacterium haplocladii NBRC 107714.</title>
        <authorList>
            <person name="Hosoyama A."/>
            <person name="Uohara A."/>
            <person name="Ohji S."/>
            <person name="Ichikawa N."/>
        </authorList>
    </citation>
    <scope>NUCLEOTIDE SEQUENCE [LARGE SCALE GENOMIC DNA]</scope>
    <source>
        <strain evidence="1 2">NBRC 107714</strain>
    </source>
</reference>
<name>A0A512IS57_9HYPH</name>
<evidence type="ECO:0000313" key="2">
    <source>
        <dbReference type="Proteomes" id="UP000321258"/>
    </source>
</evidence>
<comment type="caution">
    <text evidence="1">The sequence shown here is derived from an EMBL/GenBank/DDBJ whole genome shotgun (WGS) entry which is preliminary data.</text>
</comment>
<dbReference type="Proteomes" id="UP000321258">
    <property type="component" value="Unassembled WGS sequence"/>
</dbReference>
<keyword evidence="2" id="KW-1185">Reference proteome</keyword>
<dbReference type="EMBL" id="BJZT01000032">
    <property type="protein sequence ID" value="GEP00513.1"/>
    <property type="molecule type" value="Genomic_DNA"/>
</dbReference>
<gene>
    <name evidence="1" type="ORF">MHA02_29000</name>
</gene>
<dbReference type="AlphaFoldDB" id="A0A512IS57"/>
<evidence type="ECO:0000313" key="1">
    <source>
        <dbReference type="EMBL" id="GEP00513.1"/>
    </source>
</evidence>
<organism evidence="1 2">
    <name type="scientific">Methylobacterium haplocladii</name>
    <dbReference type="NCBI Taxonomy" id="1176176"/>
    <lineage>
        <taxon>Bacteria</taxon>
        <taxon>Pseudomonadati</taxon>
        <taxon>Pseudomonadota</taxon>
        <taxon>Alphaproteobacteria</taxon>
        <taxon>Hyphomicrobiales</taxon>
        <taxon>Methylobacteriaceae</taxon>
        <taxon>Methylobacterium</taxon>
    </lineage>
</organism>